<dbReference type="Pfam" id="PF01032">
    <property type="entry name" value="FecCD"/>
    <property type="match status" value="1"/>
</dbReference>
<comment type="similarity">
    <text evidence="2">Belongs to the binding-protein-dependent transport system permease family. FecCD subfamily.</text>
</comment>
<accession>A0A1I6Y399</accession>
<dbReference type="Proteomes" id="UP000236454">
    <property type="component" value="Unassembled WGS sequence"/>
</dbReference>
<evidence type="ECO:0000256" key="1">
    <source>
        <dbReference type="ARBA" id="ARBA00004651"/>
    </source>
</evidence>
<dbReference type="STRING" id="477690.SAMN05216474_0627"/>
<dbReference type="InterPro" id="IPR037294">
    <property type="entry name" value="ABC_BtuC-like"/>
</dbReference>
<dbReference type="AlphaFoldDB" id="A0A1I6Y399"/>
<protein>
    <submittedName>
        <fullName evidence="9">Iron complex transport system permease protein</fullName>
    </submittedName>
</protein>
<dbReference type="RefSeq" id="WP_090246211.1">
    <property type="nucleotide sequence ID" value="NZ_FPAS01000001.1"/>
</dbReference>
<dbReference type="FunFam" id="1.10.3470.10:FF:000001">
    <property type="entry name" value="Vitamin B12 ABC transporter permease BtuC"/>
    <property type="match status" value="1"/>
</dbReference>
<reference evidence="9 10" key="1">
    <citation type="submission" date="2016-10" db="EMBL/GenBank/DDBJ databases">
        <authorList>
            <person name="de Groot N.N."/>
        </authorList>
    </citation>
    <scope>NUCLEOTIDE SEQUENCE [LARGE SCALE GENOMIC DNA]</scope>
    <source>
        <strain evidence="9 10">CGMCC 1.7005</strain>
    </source>
</reference>
<feature type="transmembrane region" description="Helical" evidence="8">
    <location>
        <begin position="309"/>
        <end position="326"/>
    </location>
</feature>
<dbReference type="GO" id="GO:0005886">
    <property type="term" value="C:plasma membrane"/>
    <property type="evidence" value="ECO:0007669"/>
    <property type="project" value="UniProtKB-SubCell"/>
</dbReference>
<gene>
    <name evidence="9" type="ORF">SAMN05216474_0627</name>
</gene>
<feature type="transmembrane region" description="Helical" evidence="8">
    <location>
        <begin position="59"/>
        <end position="80"/>
    </location>
</feature>
<feature type="transmembrane region" description="Helical" evidence="8">
    <location>
        <begin position="145"/>
        <end position="169"/>
    </location>
</feature>
<proteinExistence type="inferred from homology"/>
<dbReference type="InterPro" id="IPR000522">
    <property type="entry name" value="ABC_transptr_permease_BtuC"/>
</dbReference>
<keyword evidence="7 8" id="KW-0472">Membrane</keyword>
<dbReference type="SUPFAM" id="SSF81345">
    <property type="entry name" value="ABC transporter involved in vitamin B12 uptake, BtuC"/>
    <property type="match status" value="1"/>
</dbReference>
<dbReference type="PANTHER" id="PTHR30472:SF25">
    <property type="entry name" value="ABC TRANSPORTER PERMEASE PROTEIN MJ0876-RELATED"/>
    <property type="match status" value="1"/>
</dbReference>
<evidence type="ECO:0000256" key="5">
    <source>
        <dbReference type="ARBA" id="ARBA00022692"/>
    </source>
</evidence>
<keyword evidence="4" id="KW-1003">Cell membrane</keyword>
<evidence type="ECO:0000256" key="8">
    <source>
        <dbReference type="SAM" id="Phobius"/>
    </source>
</evidence>
<feature type="transmembrane region" description="Helical" evidence="8">
    <location>
        <begin position="116"/>
        <end position="138"/>
    </location>
</feature>
<dbReference type="GO" id="GO:0022857">
    <property type="term" value="F:transmembrane transporter activity"/>
    <property type="evidence" value="ECO:0007669"/>
    <property type="project" value="InterPro"/>
</dbReference>
<name>A0A1I6Y399_9FLAO</name>
<dbReference type="OrthoDB" id="9811721at2"/>
<feature type="transmembrane region" description="Helical" evidence="8">
    <location>
        <begin position="279"/>
        <end position="297"/>
    </location>
</feature>
<sequence>MTKKERITQLGLGALVLLSSLYIALANGVFEVELTDVFAFSSTDALARSVFYNIRLPRVIFSFIVGFGLASAGLSTQSLFKNDLADPNILGISSGSILLVACLILFLPQVVITNYYALPVAAFIGAFLVSLLIFTLFNKSKGNQVIFIVILGIAVNALAMSLVALLVSLSNDTQMRNITFWSMGDLGGGNYLIISLISVVLIPAVYFLQRNHKKILLLSLGDHAVKSLGLHPKRIKMQTLILVSLVTAISVSFCGIIGFVGLAVPHIVKLVIGPTHKYLMLYSAFAGGILLVLADTLSRTLIAPEQIPVGIVTSIVGCPVFIYLILKKFFK</sequence>
<keyword evidence="10" id="KW-1185">Reference proteome</keyword>
<evidence type="ECO:0000256" key="7">
    <source>
        <dbReference type="ARBA" id="ARBA00023136"/>
    </source>
</evidence>
<evidence type="ECO:0000313" key="10">
    <source>
        <dbReference type="Proteomes" id="UP000236454"/>
    </source>
</evidence>
<organism evidence="9 10">
    <name type="scientific">Lishizhenia tianjinensis</name>
    <dbReference type="NCBI Taxonomy" id="477690"/>
    <lineage>
        <taxon>Bacteria</taxon>
        <taxon>Pseudomonadati</taxon>
        <taxon>Bacteroidota</taxon>
        <taxon>Flavobacteriia</taxon>
        <taxon>Flavobacteriales</taxon>
        <taxon>Crocinitomicaceae</taxon>
        <taxon>Lishizhenia</taxon>
    </lineage>
</organism>
<dbReference type="Gene3D" id="1.10.3470.10">
    <property type="entry name" value="ABC transporter involved in vitamin B12 uptake, BtuC"/>
    <property type="match status" value="1"/>
</dbReference>
<evidence type="ECO:0000256" key="4">
    <source>
        <dbReference type="ARBA" id="ARBA00022475"/>
    </source>
</evidence>
<comment type="subcellular location">
    <subcellularLocation>
        <location evidence="1">Cell membrane</location>
        <topology evidence="1">Multi-pass membrane protein</topology>
    </subcellularLocation>
</comment>
<feature type="transmembrane region" description="Helical" evidence="8">
    <location>
        <begin position="240"/>
        <end position="267"/>
    </location>
</feature>
<keyword evidence="5 8" id="KW-0812">Transmembrane</keyword>
<evidence type="ECO:0000256" key="3">
    <source>
        <dbReference type="ARBA" id="ARBA00022448"/>
    </source>
</evidence>
<evidence type="ECO:0000256" key="6">
    <source>
        <dbReference type="ARBA" id="ARBA00022989"/>
    </source>
</evidence>
<keyword evidence="6 8" id="KW-1133">Transmembrane helix</keyword>
<feature type="transmembrane region" description="Helical" evidence="8">
    <location>
        <begin position="189"/>
        <end position="208"/>
    </location>
</feature>
<evidence type="ECO:0000313" key="9">
    <source>
        <dbReference type="EMBL" id="SFT44887.1"/>
    </source>
</evidence>
<feature type="transmembrane region" description="Helical" evidence="8">
    <location>
        <begin position="89"/>
        <end position="110"/>
    </location>
</feature>
<dbReference type="EMBL" id="FPAS01000001">
    <property type="protein sequence ID" value="SFT44887.1"/>
    <property type="molecule type" value="Genomic_DNA"/>
</dbReference>
<evidence type="ECO:0000256" key="2">
    <source>
        <dbReference type="ARBA" id="ARBA00007935"/>
    </source>
</evidence>
<dbReference type="PANTHER" id="PTHR30472">
    <property type="entry name" value="FERRIC ENTEROBACTIN TRANSPORT SYSTEM PERMEASE PROTEIN"/>
    <property type="match status" value="1"/>
</dbReference>
<dbReference type="CDD" id="cd06550">
    <property type="entry name" value="TM_ABC_iron-siderophores_like"/>
    <property type="match status" value="1"/>
</dbReference>
<keyword evidence="3" id="KW-0813">Transport</keyword>